<organism evidence="2 3">
    <name type="scientific">Lipomyces tetrasporus</name>
    <dbReference type="NCBI Taxonomy" id="54092"/>
    <lineage>
        <taxon>Eukaryota</taxon>
        <taxon>Fungi</taxon>
        <taxon>Dikarya</taxon>
        <taxon>Ascomycota</taxon>
        <taxon>Saccharomycotina</taxon>
        <taxon>Lipomycetes</taxon>
        <taxon>Lipomycetales</taxon>
        <taxon>Lipomycetaceae</taxon>
        <taxon>Lipomyces</taxon>
    </lineage>
</organism>
<feature type="compositionally biased region" description="Basic and acidic residues" evidence="1">
    <location>
        <begin position="616"/>
        <end position="625"/>
    </location>
</feature>
<feature type="region of interest" description="Disordered" evidence="1">
    <location>
        <begin position="1"/>
        <end position="681"/>
    </location>
</feature>
<evidence type="ECO:0000256" key="1">
    <source>
        <dbReference type="SAM" id="MobiDB-lite"/>
    </source>
</evidence>
<name>A0AAD7QZJ8_9ASCO</name>
<dbReference type="EMBL" id="JARPMG010000001">
    <property type="protein sequence ID" value="KAJ8104382.1"/>
    <property type="molecule type" value="Genomic_DNA"/>
</dbReference>
<evidence type="ECO:0000313" key="3">
    <source>
        <dbReference type="Proteomes" id="UP001217417"/>
    </source>
</evidence>
<comment type="caution">
    <text evidence="2">The sequence shown here is derived from an EMBL/GenBank/DDBJ whole genome shotgun (WGS) entry which is preliminary data.</text>
</comment>
<feature type="compositionally biased region" description="Acidic residues" evidence="1">
    <location>
        <begin position="465"/>
        <end position="474"/>
    </location>
</feature>
<feature type="compositionally biased region" description="Basic residues" evidence="1">
    <location>
        <begin position="175"/>
        <end position="185"/>
    </location>
</feature>
<feature type="compositionally biased region" description="Polar residues" evidence="1">
    <location>
        <begin position="632"/>
        <end position="644"/>
    </location>
</feature>
<feature type="compositionally biased region" description="Basic residues" evidence="1">
    <location>
        <begin position="447"/>
        <end position="459"/>
    </location>
</feature>
<accession>A0AAD7QZJ8</accession>
<feature type="compositionally biased region" description="Basic and acidic residues" evidence="1">
    <location>
        <begin position="330"/>
        <end position="344"/>
    </location>
</feature>
<protein>
    <submittedName>
        <fullName evidence="2">Uncharacterized protein</fullName>
    </submittedName>
</protein>
<sequence length="794" mass="85213">MADQEKKKVFMAKDAGDDAKERVFKKKSVKDKPEDPTAGPEKMKAKSKEVKEKPQNAAQDVQKSTPKSASSKKAAPNLDTLTKSPKPTEVAAAPAPVQETVDKSSKEKKLHMKASKPEAEDVKAKGEDVVKSTQQKDDDVQNAAKVKKPDVKAPKQEKLTNGDIPHDKEEEKPAPKPKKFPKKVAKAGEESTEKTSEKVEHVKLANPEKPDEPSTNGSVHDEEGTEECGEEEEGDDIEQTEGSEGEDEEEVEEDEEEGHEDEDQDVEIGDNDNEEEVDAKEQDDEKEEEEDEENEAHALPEDTHILEDAPEMPTKPPEEVQKIAPQAIDEEQRKHGSTVGRHEATSTTSGAVSAPKKPKKFPAAEPKPADDEENEENDEDEDQDFAIPKESLPVDTDIIEDVPEMPTELPEEVQKTSPHAIDEAQRKTGTTSGKLTSTASDATSAVKRAKKFPAAKKKSAHEASNEEEGGENEVEALQQAASGDMDASKIKSTAAGATDKADDVASGAADKVKGSASDTGKKAQETAGGLEEAAPTAKKFPSAKKPSAPLKNEEEEDGNAEALGQAAPVDTDVLQNAPDMPSSLPEDVNKNAPHALGAIQQKNTGAQKTASSVTGKAKDTAKDAVGKAQDTAKYTASKAQNAAKSTAGKAQHTAKVATDRASGAASKAPDTAKSGASQAQNLSTSAIAEALGVSEDMVKQFQDFQAQQQCKELPNKREQALPKWNYHKSIMRPTSRGDAAQGEKVKEEQETGVAEEEPGDFDPSDLYLDVTSTREGIQLIVRIPTVYGRKMAQC</sequence>
<feature type="region of interest" description="Disordered" evidence="1">
    <location>
        <begin position="712"/>
        <end position="766"/>
    </location>
</feature>
<feature type="compositionally biased region" description="Acidic residues" evidence="1">
    <location>
        <begin position="753"/>
        <end position="763"/>
    </location>
</feature>
<feature type="compositionally biased region" description="Polar residues" evidence="1">
    <location>
        <begin position="600"/>
        <end position="614"/>
    </location>
</feature>
<feature type="compositionally biased region" description="Basic and acidic residues" evidence="1">
    <location>
        <begin position="30"/>
        <end position="54"/>
    </location>
</feature>
<feature type="compositionally biased region" description="Acidic residues" evidence="1">
    <location>
        <begin position="370"/>
        <end position="384"/>
    </location>
</feature>
<keyword evidence="3" id="KW-1185">Reference proteome</keyword>
<feature type="compositionally biased region" description="Basic and acidic residues" evidence="1">
    <location>
        <begin position="115"/>
        <end position="139"/>
    </location>
</feature>
<dbReference type="AlphaFoldDB" id="A0AAD7QZJ8"/>
<dbReference type="GeneID" id="80879946"/>
<feature type="compositionally biased region" description="Basic and acidic residues" evidence="1">
    <location>
        <begin position="295"/>
        <end position="307"/>
    </location>
</feature>
<feature type="compositionally biased region" description="Low complexity" evidence="1">
    <location>
        <begin position="533"/>
        <end position="550"/>
    </location>
</feature>
<feature type="compositionally biased region" description="Basic and acidic residues" evidence="1">
    <location>
        <begin position="147"/>
        <end position="174"/>
    </location>
</feature>
<evidence type="ECO:0000313" key="2">
    <source>
        <dbReference type="EMBL" id="KAJ8104382.1"/>
    </source>
</evidence>
<feature type="compositionally biased region" description="Basic and acidic residues" evidence="1">
    <location>
        <begin position="186"/>
        <end position="212"/>
    </location>
</feature>
<gene>
    <name evidence="2" type="ORF">POJ06DRAFT_18727</name>
</gene>
<dbReference type="RefSeq" id="XP_056047832.1">
    <property type="nucleotide sequence ID" value="XM_056184780.1"/>
</dbReference>
<dbReference type="Proteomes" id="UP001217417">
    <property type="component" value="Unassembled WGS sequence"/>
</dbReference>
<proteinExistence type="predicted"/>
<feature type="compositionally biased region" description="Low complexity" evidence="1">
    <location>
        <begin position="427"/>
        <end position="438"/>
    </location>
</feature>
<feature type="compositionally biased region" description="Polar residues" evidence="1">
    <location>
        <begin position="56"/>
        <end position="66"/>
    </location>
</feature>
<reference evidence="2" key="1">
    <citation type="submission" date="2023-03" db="EMBL/GenBank/DDBJ databases">
        <title>Near-Complete genome sequence of Lipomyces tetrasporous NRRL Y-64009, an oleaginous yeast capable of growing on lignocellulosic hydrolysates.</title>
        <authorList>
            <consortium name="Lawrence Berkeley National Laboratory"/>
            <person name="Jagtap S.S."/>
            <person name="Liu J.-J."/>
            <person name="Walukiewicz H.E."/>
            <person name="Pangilinan J."/>
            <person name="Lipzen A."/>
            <person name="Ahrendt S."/>
            <person name="Koriabine M."/>
            <person name="Cobaugh K."/>
            <person name="Salamov A."/>
            <person name="Yoshinaga Y."/>
            <person name="Ng V."/>
            <person name="Daum C."/>
            <person name="Grigoriev I.V."/>
            <person name="Slininger P.J."/>
            <person name="Dien B.S."/>
            <person name="Jin Y.-S."/>
            <person name="Rao C.V."/>
        </authorList>
    </citation>
    <scope>NUCLEOTIDE SEQUENCE</scope>
    <source>
        <strain evidence="2">NRRL Y-64009</strain>
    </source>
</reference>
<feature type="compositionally biased region" description="Acidic residues" evidence="1">
    <location>
        <begin position="223"/>
        <end position="294"/>
    </location>
</feature>